<organism evidence="2 3">
    <name type="scientific">Nocardioides aquaticus</name>
    <dbReference type="NCBI Taxonomy" id="160826"/>
    <lineage>
        <taxon>Bacteria</taxon>
        <taxon>Bacillati</taxon>
        <taxon>Actinomycetota</taxon>
        <taxon>Actinomycetes</taxon>
        <taxon>Propionibacteriales</taxon>
        <taxon>Nocardioidaceae</taxon>
        <taxon>Nocardioides</taxon>
    </lineage>
</organism>
<proteinExistence type="predicted"/>
<dbReference type="Pfam" id="PF04909">
    <property type="entry name" value="Amidohydro_2"/>
    <property type="match status" value="1"/>
</dbReference>
<name>A0ABX8EBX5_9ACTN</name>
<protein>
    <recommendedName>
        <fullName evidence="1">Amidohydrolase-related domain-containing protein</fullName>
    </recommendedName>
</protein>
<dbReference type="InterPro" id="IPR006680">
    <property type="entry name" value="Amidohydro-rel"/>
</dbReference>
<accession>A0ABX8EBX5</accession>
<dbReference type="PANTHER" id="PTHR42889:SF1">
    <property type="entry name" value="BLR3681 PROTEIN"/>
    <property type="match status" value="1"/>
</dbReference>
<dbReference type="PANTHER" id="PTHR42889">
    <property type="entry name" value="BLR3681 PROTEIN"/>
    <property type="match status" value="1"/>
</dbReference>
<keyword evidence="3" id="KW-1185">Reference proteome</keyword>
<reference evidence="2 3" key="1">
    <citation type="submission" date="2021-05" db="EMBL/GenBank/DDBJ databases">
        <title>Complete genome of Nocardioides aquaticus KCTC 9944T isolated from meromictic and hypersaline Ekho Lake, Antarctica.</title>
        <authorList>
            <person name="Hwang K."/>
            <person name="Kim K.M."/>
            <person name="Choe H."/>
        </authorList>
    </citation>
    <scope>NUCLEOTIDE SEQUENCE [LARGE SCALE GENOMIC DNA]</scope>
    <source>
        <strain evidence="2 3">KCTC 9944</strain>
    </source>
</reference>
<evidence type="ECO:0000313" key="2">
    <source>
        <dbReference type="EMBL" id="QVT77805.1"/>
    </source>
</evidence>
<evidence type="ECO:0000313" key="3">
    <source>
        <dbReference type="Proteomes" id="UP000679307"/>
    </source>
</evidence>
<feature type="domain" description="Amidohydrolase-related" evidence="1">
    <location>
        <begin position="96"/>
        <end position="328"/>
    </location>
</feature>
<evidence type="ECO:0000259" key="1">
    <source>
        <dbReference type="Pfam" id="PF04909"/>
    </source>
</evidence>
<dbReference type="EMBL" id="CP075371">
    <property type="protein sequence ID" value="QVT77805.1"/>
    <property type="molecule type" value="Genomic_DNA"/>
</dbReference>
<sequence>MIDGMFVLDAVTHAYNHTPENWADEAGGHSMVEMAYALARNSPDVRHELGKDVYLSNWSVDDLAALLFRESRTDVAVFHPLAISSFKDGYCSLEKAAEAIEKYPNRFIGAYMVVDPLTGPKALESMAEQRDMFGDKTLGLKLYPTSWQGHKPVSWSMDDPTLIYPLYEKAQELGVGTVAVHKAVPIGPIPVGNAYDPSDLENAATEFPGLNFEIVHGGLAFLEETAWLLARFGNISVNMEIQNIIVERRPNSFADILIGLCRIGGNAMLDRLFWGSGGTLCHPQPGLEAFMKFEFPQEKLDNSGLFAAVTQITEENKRNMLSGTYARLHDLDLDAIGAAIADDEFSEGRGETLPEPYTTISMAEKVQQDRLANA</sequence>
<gene>
    <name evidence="2" type="ORF">ENKNEFLB_00174</name>
</gene>
<dbReference type="Proteomes" id="UP000679307">
    <property type="component" value="Chromosome"/>
</dbReference>